<dbReference type="PANTHER" id="PTHR33091">
    <property type="entry name" value="PROTEIN, PUTATIVE, EXPRESSED-RELATED"/>
    <property type="match status" value="1"/>
</dbReference>
<reference evidence="1" key="1">
    <citation type="submission" date="2021-01" db="EMBL/GenBank/DDBJ databases">
        <authorList>
            <consortium name="Genoscope - CEA"/>
            <person name="William W."/>
        </authorList>
    </citation>
    <scope>NUCLEOTIDE SEQUENCE</scope>
</reference>
<organism evidence="1 2">
    <name type="scientific">Paramecium octaurelia</name>
    <dbReference type="NCBI Taxonomy" id="43137"/>
    <lineage>
        <taxon>Eukaryota</taxon>
        <taxon>Sar</taxon>
        <taxon>Alveolata</taxon>
        <taxon>Ciliophora</taxon>
        <taxon>Intramacronucleata</taxon>
        <taxon>Oligohymenophorea</taxon>
        <taxon>Peniculida</taxon>
        <taxon>Parameciidae</taxon>
        <taxon>Paramecium</taxon>
    </lineage>
</organism>
<name>A0A8S1Y4F1_PAROT</name>
<proteinExistence type="predicted"/>
<protein>
    <submittedName>
        <fullName evidence="1">Uncharacterized protein</fullName>
    </submittedName>
</protein>
<dbReference type="OrthoDB" id="10013825at2759"/>
<dbReference type="PANTHER" id="PTHR33091:SF29">
    <property type="entry name" value="SUBTILISIN INHIBITOR 1"/>
    <property type="match status" value="1"/>
</dbReference>
<dbReference type="Pfam" id="PF00280">
    <property type="entry name" value="potato_inhibit"/>
    <property type="match status" value="1"/>
</dbReference>
<evidence type="ECO:0000313" key="1">
    <source>
        <dbReference type="EMBL" id="CAD8208153.1"/>
    </source>
</evidence>
<accession>A0A8S1Y4F1</accession>
<dbReference type="GO" id="GO:0009611">
    <property type="term" value="P:response to wounding"/>
    <property type="evidence" value="ECO:0007669"/>
    <property type="project" value="InterPro"/>
</dbReference>
<dbReference type="EMBL" id="CAJJDP010000144">
    <property type="protein sequence ID" value="CAD8208153.1"/>
    <property type="molecule type" value="Genomic_DNA"/>
</dbReference>
<sequence length="67" mass="7635">MQADKKEWPEAIGKTVDEAKQLILADDADIMVQVLAEGSPTTRDFRMNRVRIFHNDKNIVVQAPRRG</sequence>
<dbReference type="GO" id="GO:0004867">
    <property type="term" value="F:serine-type endopeptidase inhibitor activity"/>
    <property type="evidence" value="ECO:0007669"/>
    <property type="project" value="InterPro"/>
</dbReference>
<comment type="caution">
    <text evidence="1">The sequence shown here is derived from an EMBL/GenBank/DDBJ whole genome shotgun (WGS) entry which is preliminary data.</text>
</comment>
<gene>
    <name evidence="1" type="ORF">POCTA_138.1.T1430085</name>
</gene>
<dbReference type="InterPro" id="IPR000864">
    <property type="entry name" value="Prot_inh_pot1"/>
</dbReference>
<dbReference type="OMA" id="RIFHNDK"/>
<dbReference type="Proteomes" id="UP000683925">
    <property type="component" value="Unassembled WGS sequence"/>
</dbReference>
<evidence type="ECO:0000313" key="2">
    <source>
        <dbReference type="Proteomes" id="UP000683925"/>
    </source>
</evidence>
<dbReference type="AlphaFoldDB" id="A0A8S1Y4F1"/>
<keyword evidence="2" id="KW-1185">Reference proteome</keyword>